<accession>A0A8J6NEG9</accession>
<evidence type="ECO:0000256" key="1">
    <source>
        <dbReference type="SAM" id="Phobius"/>
    </source>
</evidence>
<comment type="caution">
    <text evidence="3">The sequence shown here is derived from an EMBL/GenBank/DDBJ whole genome shotgun (WGS) entry which is preliminary data.</text>
</comment>
<name>A0A8J6NEG9_9BACT</name>
<evidence type="ECO:0000313" key="3">
    <source>
        <dbReference type="EMBL" id="MBC8316998.1"/>
    </source>
</evidence>
<feature type="domain" description="AAA+ ATPase" evidence="2">
    <location>
        <begin position="42"/>
        <end position="188"/>
    </location>
</feature>
<dbReference type="Pfam" id="PF13401">
    <property type="entry name" value="AAA_22"/>
    <property type="match status" value="1"/>
</dbReference>
<dbReference type="InterPro" id="IPR027417">
    <property type="entry name" value="P-loop_NTPase"/>
</dbReference>
<proteinExistence type="predicted"/>
<sequence length="362" mass="41356">MFLSFYKLNEKPFQITSDSKFLWLGEKHQEAFATLKYGVLDNKGFLLLTGEVGTGKTTLINALVNSLGSDVVFAKIPDPRLDELDFYRYISKAFQLPKMPETKVEFLFELTRFLEKAYTDRKQVLLIVDEAQRLRSEILEEIRLLSNIEREHVKLLNIFFVGQVEFNDILLKPENKAIRQRITVNYSLDRLTEDEVKKYIAHRLKIAGSEQQIFTDKAIYEIYLFSTGTPRLINIICDRALLTGFVEEKAVIDEDIIQECADELQITPNLAGAAGHLPRGIHQEVKESPVASTIQDAPAPEISIRLPRVRKKRASMLGIYLVYFLLLFIIFGIVMFFFVSPEDFPILDLGKVIGVDAVTGEN</sequence>
<dbReference type="EMBL" id="JACNJZ010000065">
    <property type="protein sequence ID" value="MBC8316998.1"/>
    <property type="molecule type" value="Genomic_DNA"/>
</dbReference>
<dbReference type="InterPro" id="IPR049945">
    <property type="entry name" value="AAA_22"/>
</dbReference>
<reference evidence="3 4" key="1">
    <citation type="submission" date="2020-08" db="EMBL/GenBank/DDBJ databases">
        <title>Bridging the membrane lipid divide: bacteria of the FCB group superphylum have the potential to synthesize archaeal ether lipids.</title>
        <authorList>
            <person name="Villanueva L."/>
            <person name="Von Meijenfeldt F.A.B."/>
            <person name="Westbye A.B."/>
            <person name="Yadav S."/>
            <person name="Hopmans E.C."/>
            <person name="Dutilh B.E."/>
            <person name="Sinninghe Damste J.S."/>
        </authorList>
    </citation>
    <scope>NUCLEOTIDE SEQUENCE [LARGE SCALE GENOMIC DNA]</scope>
    <source>
        <strain evidence="3">NIOZ-UU47</strain>
    </source>
</reference>
<evidence type="ECO:0000259" key="2">
    <source>
        <dbReference type="SMART" id="SM00382"/>
    </source>
</evidence>
<dbReference type="Gene3D" id="3.40.50.300">
    <property type="entry name" value="P-loop containing nucleotide triphosphate hydrolases"/>
    <property type="match status" value="1"/>
</dbReference>
<dbReference type="InterPro" id="IPR052026">
    <property type="entry name" value="ExeA_AAA_ATPase_DNA-bind"/>
</dbReference>
<feature type="transmembrane region" description="Helical" evidence="1">
    <location>
        <begin position="317"/>
        <end position="339"/>
    </location>
</feature>
<keyword evidence="1" id="KW-0812">Transmembrane</keyword>
<gene>
    <name evidence="3" type="ORF">H8E41_03770</name>
</gene>
<dbReference type="GO" id="GO:0016887">
    <property type="term" value="F:ATP hydrolysis activity"/>
    <property type="evidence" value="ECO:0007669"/>
    <property type="project" value="InterPro"/>
</dbReference>
<dbReference type="PANTHER" id="PTHR35894">
    <property type="entry name" value="GENERAL SECRETION PATHWAY PROTEIN A-RELATED"/>
    <property type="match status" value="1"/>
</dbReference>
<evidence type="ECO:0000313" key="4">
    <source>
        <dbReference type="Proteomes" id="UP000614424"/>
    </source>
</evidence>
<keyword evidence="1" id="KW-0472">Membrane</keyword>
<dbReference type="Proteomes" id="UP000614424">
    <property type="component" value="Unassembled WGS sequence"/>
</dbReference>
<protein>
    <submittedName>
        <fullName evidence="3">AAA family ATPase</fullName>
    </submittedName>
</protein>
<dbReference type="SMART" id="SM00382">
    <property type="entry name" value="AAA"/>
    <property type="match status" value="1"/>
</dbReference>
<dbReference type="InterPro" id="IPR003593">
    <property type="entry name" value="AAA+_ATPase"/>
</dbReference>
<dbReference type="SUPFAM" id="SSF52540">
    <property type="entry name" value="P-loop containing nucleoside triphosphate hydrolases"/>
    <property type="match status" value="1"/>
</dbReference>
<dbReference type="PANTHER" id="PTHR35894:SF1">
    <property type="entry name" value="PHOSPHORIBULOKINASE _ URIDINE KINASE FAMILY"/>
    <property type="match status" value="1"/>
</dbReference>
<dbReference type="AlphaFoldDB" id="A0A8J6NEG9"/>
<keyword evidence="1" id="KW-1133">Transmembrane helix</keyword>
<organism evidence="3 4">
    <name type="scientific">Candidatus Desulfobia pelagia</name>
    <dbReference type="NCBI Taxonomy" id="2841692"/>
    <lineage>
        <taxon>Bacteria</taxon>
        <taxon>Pseudomonadati</taxon>
        <taxon>Thermodesulfobacteriota</taxon>
        <taxon>Desulfobulbia</taxon>
        <taxon>Desulfobulbales</taxon>
        <taxon>Desulfobulbaceae</taxon>
        <taxon>Candidatus Desulfobia</taxon>
    </lineage>
</organism>